<protein>
    <recommendedName>
        <fullName evidence="4">CU044_5270 family protein</fullName>
    </recommendedName>
</protein>
<gene>
    <name evidence="2" type="ORF">GCM10017591_15020</name>
</gene>
<sequence>MDELTLLRSTRSDAEPPRDVLDRGRAALLARAAQTDGPLPSPTRRPRRARRLTIGGLSALGAAALVTGLVVTDLVGLAGWRGGADAAAAAVLEDASVAAIDTVDPVVAPGQYLSVHTRAVHRMTGQRGDITATFQYLADDTLFVPADRADDWVWDRGPQSVAATFGPDSQAIADAWQAEAPADAISGGDLLRAPAGAFYGGSPDAGFDDIGALPRDPYRLLNHIYRVTLGSGPSPDTEALVFLADRLRIGDVPADLRSAMYRAAAMIPGVALVDDQATLDGHRGVAIGRDEPAWGSRIEIIIDPATGAFLGERETLLRSQDGIPAGTIVSWTAVTTSVVDAAPDGGTPCGRMADESTSGRC</sequence>
<dbReference type="EMBL" id="BSER01000009">
    <property type="protein sequence ID" value="GLJ95439.1"/>
    <property type="molecule type" value="Genomic_DNA"/>
</dbReference>
<keyword evidence="1" id="KW-0472">Membrane</keyword>
<dbReference type="Proteomes" id="UP001142291">
    <property type="component" value="Unassembled WGS sequence"/>
</dbReference>
<evidence type="ECO:0000313" key="2">
    <source>
        <dbReference type="EMBL" id="GLJ95439.1"/>
    </source>
</evidence>
<proteinExistence type="predicted"/>
<reference evidence="2" key="2">
    <citation type="submission" date="2023-01" db="EMBL/GenBank/DDBJ databases">
        <authorList>
            <person name="Sun Q."/>
            <person name="Evtushenko L."/>
        </authorList>
    </citation>
    <scope>NUCLEOTIDE SEQUENCE</scope>
    <source>
        <strain evidence="2">VKM Ac-1940</strain>
    </source>
</reference>
<dbReference type="InterPro" id="IPR047789">
    <property type="entry name" value="CU044_5270-like"/>
</dbReference>
<keyword evidence="1" id="KW-1133">Transmembrane helix</keyword>
<evidence type="ECO:0008006" key="4">
    <source>
        <dbReference type="Google" id="ProtNLM"/>
    </source>
</evidence>
<name>A0A9W6HN29_9MICO</name>
<accession>A0A9W6HN29</accession>
<reference evidence="2" key="1">
    <citation type="journal article" date="2014" name="Int. J. Syst. Evol. Microbiol.">
        <title>Complete genome sequence of Corynebacterium casei LMG S-19264T (=DSM 44701T), isolated from a smear-ripened cheese.</title>
        <authorList>
            <consortium name="US DOE Joint Genome Institute (JGI-PGF)"/>
            <person name="Walter F."/>
            <person name="Albersmeier A."/>
            <person name="Kalinowski J."/>
            <person name="Ruckert C."/>
        </authorList>
    </citation>
    <scope>NUCLEOTIDE SEQUENCE</scope>
    <source>
        <strain evidence="2">VKM Ac-1940</strain>
    </source>
</reference>
<feature type="transmembrane region" description="Helical" evidence="1">
    <location>
        <begin position="52"/>
        <end position="71"/>
    </location>
</feature>
<dbReference type="AlphaFoldDB" id="A0A9W6HN29"/>
<keyword evidence="1" id="KW-0812">Transmembrane</keyword>
<evidence type="ECO:0000256" key="1">
    <source>
        <dbReference type="SAM" id="Phobius"/>
    </source>
</evidence>
<evidence type="ECO:0000313" key="3">
    <source>
        <dbReference type="Proteomes" id="UP001142291"/>
    </source>
</evidence>
<dbReference type="NCBIfam" id="NF038083">
    <property type="entry name" value="CU044_5270_fam"/>
    <property type="match status" value="1"/>
</dbReference>
<dbReference type="RefSeq" id="WP_204964052.1">
    <property type="nucleotide sequence ID" value="NZ_BAAAUR010000001.1"/>
</dbReference>
<organism evidence="2 3">
    <name type="scientific">Microbacterium dextranolyticum</name>
    <dbReference type="NCBI Taxonomy" id="36806"/>
    <lineage>
        <taxon>Bacteria</taxon>
        <taxon>Bacillati</taxon>
        <taxon>Actinomycetota</taxon>
        <taxon>Actinomycetes</taxon>
        <taxon>Micrococcales</taxon>
        <taxon>Microbacteriaceae</taxon>
        <taxon>Microbacterium</taxon>
    </lineage>
</organism>
<keyword evidence="3" id="KW-1185">Reference proteome</keyword>
<comment type="caution">
    <text evidence="2">The sequence shown here is derived from an EMBL/GenBank/DDBJ whole genome shotgun (WGS) entry which is preliminary data.</text>
</comment>